<evidence type="ECO:0000313" key="2">
    <source>
        <dbReference type="EMBL" id="MBB4736356.1"/>
    </source>
</evidence>
<protein>
    <recommendedName>
        <fullName evidence="4">Antitoxin</fullName>
    </recommendedName>
</protein>
<proteinExistence type="predicted"/>
<name>A0A7W7GQA4_9MICC</name>
<dbReference type="AlphaFoldDB" id="A0A7W7GQA4"/>
<dbReference type="EMBL" id="JACHNA010000001">
    <property type="protein sequence ID" value="MBB4736356.1"/>
    <property type="molecule type" value="Genomic_DNA"/>
</dbReference>
<comment type="caution">
    <text evidence="2">The sequence shown here is derived from an EMBL/GenBank/DDBJ whole genome shotgun (WGS) entry which is preliminary data.</text>
</comment>
<evidence type="ECO:0008006" key="4">
    <source>
        <dbReference type="Google" id="ProtNLM"/>
    </source>
</evidence>
<dbReference type="RefSeq" id="WP_184241961.1">
    <property type="nucleotide sequence ID" value="NZ_JACHNA010000001.1"/>
</dbReference>
<feature type="compositionally biased region" description="Basic and acidic residues" evidence="1">
    <location>
        <begin position="13"/>
        <end position="53"/>
    </location>
</feature>
<sequence>MDMNKIGDMANQHSDKIDDAQEQHGDKLGQHSDKINKGIDAAQDHFSKDDEQK</sequence>
<dbReference type="Proteomes" id="UP000540191">
    <property type="component" value="Unassembled WGS sequence"/>
</dbReference>
<keyword evidence="3" id="KW-1185">Reference proteome</keyword>
<evidence type="ECO:0000313" key="3">
    <source>
        <dbReference type="Proteomes" id="UP000540191"/>
    </source>
</evidence>
<evidence type="ECO:0000256" key="1">
    <source>
        <dbReference type="SAM" id="MobiDB-lite"/>
    </source>
</evidence>
<feature type="region of interest" description="Disordered" evidence="1">
    <location>
        <begin position="1"/>
        <end position="53"/>
    </location>
</feature>
<accession>A0A7W7GQA4</accession>
<reference evidence="2 3" key="1">
    <citation type="submission" date="2020-08" db="EMBL/GenBank/DDBJ databases">
        <title>Sequencing the genomes of 1000 actinobacteria strains.</title>
        <authorList>
            <person name="Klenk H.-P."/>
        </authorList>
    </citation>
    <scope>NUCLEOTIDE SEQUENCE [LARGE SCALE GENOMIC DNA]</scope>
    <source>
        <strain evidence="2 3">DSM 23974</strain>
    </source>
</reference>
<organism evidence="2 3">
    <name type="scientific">Micrococcus cohnii</name>
    <dbReference type="NCBI Taxonomy" id="993416"/>
    <lineage>
        <taxon>Bacteria</taxon>
        <taxon>Bacillati</taxon>
        <taxon>Actinomycetota</taxon>
        <taxon>Actinomycetes</taxon>
        <taxon>Micrococcales</taxon>
        <taxon>Micrococcaceae</taxon>
        <taxon>Micrococcus</taxon>
    </lineage>
</organism>
<gene>
    <name evidence="2" type="ORF">HDA30_001864</name>
</gene>